<name>A0A2N3MYJ9_9PEZI</name>
<sequence length="339" mass="37037">MDFRAPEDSASPESASVGPSILHRIPFMRPSGPADKGKLETARNSPPTHMRTISSANRSHHSDSKRRKASLRKVVLGREVVRDNWEVKEPPASSPREPAVDEKKDGESSPPVASDSDCRSETSDITPWPTLDDPDDDGSNEDDPTASGQPETTTAVSPNLPLTSIASSTLSYKSTSTTDEDEGLHMPQPTTSNIRANLSLSSGLDSFFFSTRKTASARRPSQIARAPLSYSAVGLSTTSVTSTEADWDYGETETWGWVVLVVTWFVFVTGMGSCFGVWSWAWDVGTTPYAPPELEDDPTLPIVGYYPALLILTCVMAWIWVMVAWVGMKYFRHAKMTGD</sequence>
<keyword evidence="2" id="KW-0812">Transmembrane</keyword>
<evidence type="ECO:0000313" key="3">
    <source>
        <dbReference type="EMBL" id="PKS05235.1"/>
    </source>
</evidence>
<dbReference type="OrthoDB" id="2157498at2759"/>
<dbReference type="VEuPathDB" id="FungiDB:jhhlp_008606"/>
<reference evidence="3 4" key="1">
    <citation type="journal article" date="2017" name="G3 (Bethesda)">
        <title>First Draft Genome Sequence of the Pathogenic Fungus Lomentospora prolificans (Formerly Scedosporium prolificans).</title>
        <authorList>
            <person name="Luo R."/>
            <person name="Zimin A."/>
            <person name="Workman R."/>
            <person name="Fan Y."/>
            <person name="Pertea G."/>
            <person name="Grossman N."/>
            <person name="Wear M.P."/>
            <person name="Jia B."/>
            <person name="Miller H."/>
            <person name="Casadevall A."/>
            <person name="Timp W."/>
            <person name="Zhang S.X."/>
            <person name="Salzberg S.L."/>
        </authorList>
    </citation>
    <scope>NUCLEOTIDE SEQUENCE [LARGE SCALE GENOMIC DNA]</scope>
    <source>
        <strain evidence="3 4">JHH-5317</strain>
    </source>
</reference>
<feature type="compositionally biased region" description="Basic and acidic residues" evidence="1">
    <location>
        <begin position="98"/>
        <end position="107"/>
    </location>
</feature>
<feature type="transmembrane region" description="Helical" evidence="2">
    <location>
        <begin position="257"/>
        <end position="282"/>
    </location>
</feature>
<comment type="caution">
    <text evidence="3">The sequence shown here is derived from an EMBL/GenBank/DDBJ whole genome shotgun (WGS) entry which is preliminary data.</text>
</comment>
<dbReference type="EMBL" id="NLAX01001623">
    <property type="protein sequence ID" value="PKS05235.1"/>
    <property type="molecule type" value="Genomic_DNA"/>
</dbReference>
<dbReference type="InterPro" id="IPR029164">
    <property type="entry name" value="PIG-Y"/>
</dbReference>
<gene>
    <name evidence="3" type="ORF">jhhlp_008606</name>
</gene>
<keyword evidence="4" id="KW-1185">Reference proteome</keyword>
<dbReference type="AlphaFoldDB" id="A0A2N3MYJ9"/>
<dbReference type="Pfam" id="PF15159">
    <property type="entry name" value="PIG-Y"/>
    <property type="match status" value="1"/>
</dbReference>
<feature type="region of interest" description="Disordered" evidence="1">
    <location>
        <begin position="1"/>
        <end position="193"/>
    </location>
</feature>
<feature type="compositionally biased region" description="Acidic residues" evidence="1">
    <location>
        <begin position="132"/>
        <end position="144"/>
    </location>
</feature>
<feature type="compositionally biased region" description="Low complexity" evidence="1">
    <location>
        <begin position="163"/>
        <end position="177"/>
    </location>
</feature>
<feature type="compositionally biased region" description="Basic and acidic residues" evidence="1">
    <location>
        <begin position="79"/>
        <end position="89"/>
    </location>
</feature>
<feature type="transmembrane region" description="Helical" evidence="2">
    <location>
        <begin position="302"/>
        <end position="326"/>
    </location>
</feature>
<evidence type="ECO:0000256" key="2">
    <source>
        <dbReference type="SAM" id="Phobius"/>
    </source>
</evidence>
<keyword evidence="2" id="KW-0472">Membrane</keyword>
<dbReference type="PANTHER" id="PTHR39400:SF1">
    <property type="entry name" value="PIG-P DOMAIN-CONTAINING PROTEIN"/>
    <property type="match status" value="1"/>
</dbReference>
<proteinExistence type="predicted"/>
<dbReference type="InParanoid" id="A0A2N3MYJ9"/>
<dbReference type="STRING" id="41688.A0A2N3MYJ9"/>
<organism evidence="3 4">
    <name type="scientific">Lomentospora prolificans</name>
    <dbReference type="NCBI Taxonomy" id="41688"/>
    <lineage>
        <taxon>Eukaryota</taxon>
        <taxon>Fungi</taxon>
        <taxon>Dikarya</taxon>
        <taxon>Ascomycota</taxon>
        <taxon>Pezizomycotina</taxon>
        <taxon>Sordariomycetes</taxon>
        <taxon>Hypocreomycetidae</taxon>
        <taxon>Microascales</taxon>
        <taxon>Microascaceae</taxon>
        <taxon>Lomentospora</taxon>
    </lineage>
</organism>
<evidence type="ECO:0000256" key="1">
    <source>
        <dbReference type="SAM" id="MobiDB-lite"/>
    </source>
</evidence>
<protein>
    <submittedName>
        <fullName evidence="3">Uncharacterized protein</fullName>
    </submittedName>
</protein>
<accession>A0A2N3MYJ9</accession>
<dbReference type="Proteomes" id="UP000233524">
    <property type="component" value="Unassembled WGS sequence"/>
</dbReference>
<feature type="compositionally biased region" description="Polar residues" evidence="1">
    <location>
        <begin position="146"/>
        <end position="162"/>
    </location>
</feature>
<feature type="compositionally biased region" description="Polar residues" evidence="1">
    <location>
        <begin position="42"/>
        <end position="57"/>
    </location>
</feature>
<keyword evidence="2" id="KW-1133">Transmembrane helix</keyword>
<dbReference type="PANTHER" id="PTHR39400">
    <property type="entry name" value="YALI0E29227P"/>
    <property type="match status" value="1"/>
</dbReference>
<evidence type="ECO:0000313" key="4">
    <source>
        <dbReference type="Proteomes" id="UP000233524"/>
    </source>
</evidence>